<feature type="transmembrane region" description="Helical" evidence="1">
    <location>
        <begin position="359"/>
        <end position="381"/>
    </location>
</feature>
<comment type="caution">
    <text evidence="2">The sequence shown here is derived from an EMBL/GenBank/DDBJ whole genome shotgun (WGS) entry which is preliminary data.</text>
</comment>
<keyword evidence="1" id="KW-1133">Transmembrane helix</keyword>
<sequence length="473" mass="53775">MPLMKSRVFCLGFVNELRMLWRGEIGTPKYKKWRRYFLYIYSLVILYTVSYRIFFGNENIPDSRGIMVCGFVLTVFIWSSLKVLDFFNSSAKLHLFSLSPLSSFIYISSQLTAHWLFHSTIMFILAIPSILNMAMGGHVDILLGYPILYVLSLGVVSLAWTIFSLIVRMYGVEGGKIFQKTLAVLFSIILLFGGLWYKNFFEVLTFWWTAGNGFVLLKWGGLFLVVGIVLFVMSVCCVCSTFKAMSRNAGSKKIYGGAKQLVNQGFIALLTKEYRLLLRLMKKMLLFVSFNYCLSFGLSWLLFRIIQPNEMYLYISSMMFSAIFIAGPGNVLSVSEEHSWRMLRASPTSIPRVLMAKSLAVYSIFGPISLVFMGLFLNITYDESNRIYMGLLTCFIIGMLSVWNGAVETMIKIIGHGFREMLFISVPNLIGSLFIVISVYHITVLNTIFIVALLIAAAISYAISFLLAFRWLK</sequence>
<dbReference type="Proteomes" id="UP000015344">
    <property type="component" value="Unassembled WGS sequence"/>
</dbReference>
<gene>
    <name evidence="2" type="ORF">PAALTS15_03022</name>
</gene>
<feature type="transmembrane region" description="Helical" evidence="1">
    <location>
        <begin position="36"/>
        <end position="53"/>
    </location>
</feature>
<feature type="transmembrane region" description="Helical" evidence="1">
    <location>
        <begin position="448"/>
        <end position="469"/>
    </location>
</feature>
<feature type="transmembrane region" description="Helical" evidence="1">
    <location>
        <begin position="182"/>
        <end position="199"/>
    </location>
</feature>
<feature type="transmembrane region" description="Helical" evidence="1">
    <location>
        <begin position="65"/>
        <end position="84"/>
    </location>
</feature>
<dbReference type="EMBL" id="ATMT01000007">
    <property type="protein sequence ID" value="EPY08908.1"/>
    <property type="molecule type" value="Genomic_DNA"/>
</dbReference>
<feature type="transmembrane region" description="Helical" evidence="1">
    <location>
        <begin position="219"/>
        <end position="242"/>
    </location>
</feature>
<dbReference type="AlphaFoldDB" id="S9SXP9"/>
<feature type="transmembrane region" description="Helical" evidence="1">
    <location>
        <begin position="312"/>
        <end position="334"/>
    </location>
</feature>
<accession>S9SXP9</accession>
<feature type="transmembrane region" description="Helical" evidence="1">
    <location>
        <begin position="421"/>
        <end position="442"/>
    </location>
</feature>
<keyword evidence="1" id="KW-0472">Membrane</keyword>
<feature type="transmembrane region" description="Helical" evidence="1">
    <location>
        <begin position="387"/>
        <end position="409"/>
    </location>
</feature>
<evidence type="ECO:0000313" key="3">
    <source>
        <dbReference type="Proteomes" id="UP000015344"/>
    </source>
</evidence>
<evidence type="ECO:0000256" key="1">
    <source>
        <dbReference type="SAM" id="Phobius"/>
    </source>
</evidence>
<evidence type="ECO:0000313" key="2">
    <source>
        <dbReference type="EMBL" id="EPY08908.1"/>
    </source>
</evidence>
<protein>
    <submittedName>
        <fullName evidence="2">Uncharacterized protein</fullName>
    </submittedName>
</protein>
<feature type="transmembrane region" description="Helical" evidence="1">
    <location>
        <begin position="147"/>
        <end position="170"/>
    </location>
</feature>
<feature type="transmembrane region" description="Helical" evidence="1">
    <location>
        <begin position="284"/>
        <end position="306"/>
    </location>
</feature>
<dbReference type="PATRIC" id="fig|1117108.3.peg.630"/>
<reference evidence="2 3" key="1">
    <citation type="submission" date="2013-05" db="EMBL/GenBank/DDBJ databases">
        <authorList>
            <person name="Strain E.A."/>
            <person name="Brown E."/>
            <person name="Allard M.W."/>
            <person name="Luo Y.L."/>
        </authorList>
    </citation>
    <scope>NUCLEOTIDE SEQUENCE [LARGE SCALE GENOMIC DNA]</scope>
    <source>
        <strain evidence="2 3">TS-15</strain>
    </source>
</reference>
<feature type="transmembrane region" description="Helical" evidence="1">
    <location>
        <begin position="104"/>
        <end position="127"/>
    </location>
</feature>
<organism evidence="2 3">
    <name type="scientific">Paenibacillus alvei TS-15</name>
    <dbReference type="NCBI Taxonomy" id="1117108"/>
    <lineage>
        <taxon>Bacteria</taxon>
        <taxon>Bacillati</taxon>
        <taxon>Bacillota</taxon>
        <taxon>Bacilli</taxon>
        <taxon>Bacillales</taxon>
        <taxon>Paenibacillaceae</taxon>
        <taxon>Paenibacillus</taxon>
    </lineage>
</organism>
<keyword evidence="1" id="KW-0812">Transmembrane</keyword>
<proteinExistence type="predicted"/>
<name>S9SXP9_PAEAL</name>